<dbReference type="InParanoid" id="A0A2R5G3U6"/>
<keyword evidence="3" id="KW-1185">Reference proteome</keyword>
<name>A0A2R5G3U6_9STRA</name>
<evidence type="ECO:0000313" key="2">
    <source>
        <dbReference type="EMBL" id="GBG24438.1"/>
    </source>
</evidence>
<proteinExistence type="predicted"/>
<comment type="caution">
    <text evidence="2">The sequence shown here is derived from an EMBL/GenBank/DDBJ whole genome shotgun (WGS) entry which is preliminary data.</text>
</comment>
<evidence type="ECO:0000313" key="3">
    <source>
        <dbReference type="Proteomes" id="UP000241890"/>
    </source>
</evidence>
<accession>A0A2R5G3U6</accession>
<dbReference type="Proteomes" id="UP000241890">
    <property type="component" value="Unassembled WGS sequence"/>
</dbReference>
<feature type="compositionally biased region" description="Low complexity" evidence="1">
    <location>
        <begin position="28"/>
        <end position="43"/>
    </location>
</feature>
<sequence>MLAAAGRRGLVLEARVSLRRPSTTRWLSAASQPSGAGSSAKQGPSNASHIVWASLAMALGIQVAQKTKQIKQMEAERAESGAPAADVVREVDVTRVKDLILAEDWTSAAKATAASSDPVETLQLKLRSAFDTVALRVATQEAFGEASADDSETK</sequence>
<feature type="region of interest" description="Disordered" evidence="1">
    <location>
        <begin position="23"/>
        <end position="43"/>
    </location>
</feature>
<protein>
    <submittedName>
        <fullName evidence="2">Uncharacterized protein</fullName>
    </submittedName>
</protein>
<dbReference type="AlphaFoldDB" id="A0A2R5G3U6"/>
<gene>
    <name evidence="2" type="ORF">FCC1311_006562</name>
</gene>
<reference evidence="2 3" key="1">
    <citation type="submission" date="2017-12" db="EMBL/GenBank/DDBJ databases">
        <title>Sequencing, de novo assembly and annotation of complete genome of a new Thraustochytrid species, strain FCC1311.</title>
        <authorList>
            <person name="Sedici K."/>
            <person name="Godart F."/>
            <person name="Aiese Cigliano R."/>
            <person name="Sanseverino W."/>
            <person name="Barakat M."/>
            <person name="Ortet P."/>
            <person name="Marechal E."/>
            <person name="Cagnac O."/>
            <person name="Amato A."/>
        </authorList>
    </citation>
    <scope>NUCLEOTIDE SEQUENCE [LARGE SCALE GENOMIC DNA]</scope>
</reference>
<organism evidence="2 3">
    <name type="scientific">Hondaea fermentalgiana</name>
    <dbReference type="NCBI Taxonomy" id="2315210"/>
    <lineage>
        <taxon>Eukaryota</taxon>
        <taxon>Sar</taxon>
        <taxon>Stramenopiles</taxon>
        <taxon>Bigyra</taxon>
        <taxon>Labyrinthulomycetes</taxon>
        <taxon>Thraustochytrida</taxon>
        <taxon>Thraustochytriidae</taxon>
        <taxon>Hondaea</taxon>
    </lineage>
</organism>
<evidence type="ECO:0000256" key="1">
    <source>
        <dbReference type="SAM" id="MobiDB-lite"/>
    </source>
</evidence>
<dbReference type="EMBL" id="BEYU01000005">
    <property type="protein sequence ID" value="GBG24438.1"/>
    <property type="molecule type" value="Genomic_DNA"/>
</dbReference>